<evidence type="ECO:0008006" key="6">
    <source>
        <dbReference type="Google" id="ProtNLM"/>
    </source>
</evidence>
<dbReference type="PATRIC" id="fig|1157951.4.peg.1934"/>
<dbReference type="PANTHER" id="PTHR40841">
    <property type="entry name" value="SIDEROPHORE TRIACETYLFUSARININE C ESTERASE"/>
    <property type="match status" value="1"/>
</dbReference>
<sequence length="292" mass="32859">MINKLIISSLLFSMALTTAYARPSQTPPALDKQVSQFYDVQHHDMENPHSSKGSRTYRIFSAVPHGMQSPRPVLYMLDGNGIFPLVVNRAIQKLPKDKLPIIIGVGYPIHEAFPKQLRTYDYTPRVAGDDFAQGGGSEELSQFLTSQIRPWVEQQFAIDKQKQTLFGHSFGGLFTLMAYQKHPTAFQSFVSASPSLWWGKGTMIDKAQLTQQQNASPLFITLGELEEKPDLSRLSEEQIKHYQSRSSWITSRQLCTMLSDHGCHCEFTLYPNQSHGSVIPDAINKALDVTVQ</sequence>
<comment type="similarity">
    <text evidence="1">Belongs to the esterase D family.</text>
</comment>
<dbReference type="KEGG" id="psi:S70_09645"/>
<protein>
    <recommendedName>
        <fullName evidence="6">Esterase</fullName>
    </recommendedName>
</protein>
<evidence type="ECO:0000313" key="5">
    <source>
        <dbReference type="Proteomes" id="UP000005012"/>
    </source>
</evidence>
<dbReference type="InterPro" id="IPR000801">
    <property type="entry name" value="Esterase-like"/>
</dbReference>
<reference evidence="4 5" key="1">
    <citation type="journal article" date="2012" name="J. Bacteriol.">
        <title>Complete Genome Sequence of Providencia stuartii Clinical Isolate MRSN 2154.</title>
        <authorList>
            <person name="Clifford R.J."/>
            <person name="Hang J."/>
            <person name="Riley M.C."/>
            <person name="Onmus-Leone F."/>
            <person name="Kuschner R.A."/>
            <person name="Lesho E.P."/>
            <person name="Waterman P.E."/>
        </authorList>
    </citation>
    <scope>NUCLEOTIDE SEQUENCE [LARGE SCALE GENOMIC DNA]</scope>
    <source>
        <strain evidence="4 5">MRSN 2154</strain>
    </source>
</reference>
<evidence type="ECO:0000256" key="1">
    <source>
        <dbReference type="ARBA" id="ARBA00005622"/>
    </source>
</evidence>
<proteinExistence type="inferred from homology"/>
<feature type="chain" id="PRO_5007303761" description="Esterase" evidence="3">
    <location>
        <begin position="22"/>
        <end position="292"/>
    </location>
</feature>
<organism evidence="4 5">
    <name type="scientific">Providencia stuartii (strain MRSN 2154)</name>
    <dbReference type="NCBI Taxonomy" id="1157951"/>
    <lineage>
        <taxon>Bacteria</taxon>
        <taxon>Pseudomonadati</taxon>
        <taxon>Pseudomonadota</taxon>
        <taxon>Gammaproteobacteria</taxon>
        <taxon>Enterobacterales</taxon>
        <taxon>Morganellaceae</taxon>
        <taxon>Providencia</taxon>
    </lineage>
</organism>
<dbReference type="Gene3D" id="3.40.50.1820">
    <property type="entry name" value="alpha/beta hydrolase"/>
    <property type="match status" value="1"/>
</dbReference>
<dbReference type="EMBL" id="CP003488">
    <property type="protein sequence ID" value="AFH93789.1"/>
    <property type="molecule type" value="Genomic_DNA"/>
</dbReference>
<dbReference type="SUPFAM" id="SSF53474">
    <property type="entry name" value="alpha/beta-Hydrolases"/>
    <property type="match status" value="1"/>
</dbReference>
<dbReference type="AlphaFoldDB" id="A0A140NJX6"/>
<dbReference type="RefSeq" id="WP_014657070.1">
    <property type="nucleotide sequence ID" value="NC_017731.1"/>
</dbReference>
<accession>A0A140NJX6</accession>
<keyword evidence="3" id="KW-0732">Signal</keyword>
<feature type="signal peptide" evidence="3">
    <location>
        <begin position="1"/>
        <end position="21"/>
    </location>
</feature>
<evidence type="ECO:0000256" key="2">
    <source>
        <dbReference type="ARBA" id="ARBA00022801"/>
    </source>
</evidence>
<dbReference type="PANTHER" id="PTHR40841:SF2">
    <property type="entry name" value="SIDEROPHORE-DEGRADING ESTERASE (EUROFUNG)"/>
    <property type="match status" value="1"/>
</dbReference>
<dbReference type="GO" id="GO:0016788">
    <property type="term" value="F:hydrolase activity, acting on ester bonds"/>
    <property type="evidence" value="ECO:0007669"/>
    <property type="project" value="TreeGrafter"/>
</dbReference>
<dbReference type="Proteomes" id="UP000005012">
    <property type="component" value="Chromosome"/>
</dbReference>
<dbReference type="GeneID" id="93517412"/>
<name>A0A140NJX6_PROSM</name>
<dbReference type="HOGENOM" id="CLU_039834_3_1_6"/>
<evidence type="ECO:0000256" key="3">
    <source>
        <dbReference type="SAM" id="SignalP"/>
    </source>
</evidence>
<dbReference type="InterPro" id="IPR052558">
    <property type="entry name" value="Siderophore_Hydrolase_D"/>
</dbReference>
<dbReference type="OrthoDB" id="9784036at2"/>
<reference evidence="5" key="2">
    <citation type="submission" date="2012-04" db="EMBL/GenBank/DDBJ databases">
        <title>Complete genome sequence of Providencia stuartii clinical isolate MRSN 2154.</title>
        <authorList>
            <person name="Clifford R.J."/>
            <person name="Hang J."/>
            <person name="Riley M.C."/>
            <person name="Onmus-Leone F."/>
            <person name="Kuschner R.A."/>
            <person name="Lesho E.P."/>
            <person name="Waterman P.E."/>
        </authorList>
    </citation>
    <scope>NUCLEOTIDE SEQUENCE [LARGE SCALE GENOMIC DNA]</scope>
    <source>
        <strain evidence="5">MRSN 2154</strain>
    </source>
</reference>
<gene>
    <name evidence="4" type="ordered locus">S70_09645</name>
</gene>
<dbReference type="InterPro" id="IPR029058">
    <property type="entry name" value="AB_hydrolase_fold"/>
</dbReference>
<keyword evidence="2" id="KW-0378">Hydrolase</keyword>
<evidence type="ECO:0000313" key="4">
    <source>
        <dbReference type="EMBL" id="AFH93789.1"/>
    </source>
</evidence>
<dbReference type="Pfam" id="PF00756">
    <property type="entry name" value="Esterase"/>
    <property type="match status" value="1"/>
</dbReference>